<evidence type="ECO:0000313" key="2">
    <source>
        <dbReference type="EMBL" id="KAK4117969.1"/>
    </source>
</evidence>
<reference evidence="2" key="2">
    <citation type="submission" date="2023-05" db="EMBL/GenBank/DDBJ databases">
        <authorList>
            <consortium name="Lawrence Berkeley National Laboratory"/>
            <person name="Steindorff A."/>
            <person name="Hensen N."/>
            <person name="Bonometti L."/>
            <person name="Westerberg I."/>
            <person name="Brannstrom I.O."/>
            <person name="Guillou S."/>
            <person name="Cros-Aarteil S."/>
            <person name="Calhoun S."/>
            <person name="Haridas S."/>
            <person name="Kuo A."/>
            <person name="Mondo S."/>
            <person name="Pangilinan J."/>
            <person name="Riley R."/>
            <person name="Labutti K."/>
            <person name="Andreopoulos B."/>
            <person name="Lipzen A."/>
            <person name="Chen C."/>
            <person name="Yanf M."/>
            <person name="Daum C."/>
            <person name="Ng V."/>
            <person name="Clum A."/>
            <person name="Ohm R."/>
            <person name="Martin F."/>
            <person name="Silar P."/>
            <person name="Natvig D."/>
            <person name="Lalanne C."/>
            <person name="Gautier V."/>
            <person name="Ament-Velasquez S.L."/>
            <person name="Kruys A."/>
            <person name="Hutchinson M.I."/>
            <person name="Powell A.J."/>
            <person name="Barry K."/>
            <person name="Miller A.N."/>
            <person name="Grigoriev I.V."/>
            <person name="Debuchy R."/>
            <person name="Gladieux P."/>
            <person name="Thoren M.H."/>
            <person name="Johannesson H."/>
        </authorList>
    </citation>
    <scope>NUCLEOTIDE SEQUENCE</scope>
    <source>
        <strain evidence="2">CBS 731.68</strain>
    </source>
</reference>
<evidence type="ECO:0000313" key="3">
    <source>
        <dbReference type="Proteomes" id="UP001302602"/>
    </source>
</evidence>
<proteinExistence type="predicted"/>
<gene>
    <name evidence="2" type="ORF">N657DRAFT_556059</name>
</gene>
<comment type="caution">
    <text evidence="2">The sequence shown here is derived from an EMBL/GenBank/DDBJ whole genome shotgun (WGS) entry which is preliminary data.</text>
</comment>
<feature type="compositionally biased region" description="Basic and acidic residues" evidence="1">
    <location>
        <begin position="244"/>
        <end position="281"/>
    </location>
</feature>
<evidence type="ECO:0000256" key="1">
    <source>
        <dbReference type="SAM" id="MobiDB-lite"/>
    </source>
</evidence>
<keyword evidence="3" id="KW-1185">Reference proteome</keyword>
<feature type="compositionally biased region" description="Low complexity" evidence="1">
    <location>
        <begin position="66"/>
        <end position="75"/>
    </location>
</feature>
<organism evidence="2 3">
    <name type="scientific">Parathielavia appendiculata</name>
    <dbReference type="NCBI Taxonomy" id="2587402"/>
    <lineage>
        <taxon>Eukaryota</taxon>
        <taxon>Fungi</taxon>
        <taxon>Dikarya</taxon>
        <taxon>Ascomycota</taxon>
        <taxon>Pezizomycotina</taxon>
        <taxon>Sordariomycetes</taxon>
        <taxon>Sordariomycetidae</taxon>
        <taxon>Sordariales</taxon>
        <taxon>Chaetomiaceae</taxon>
        <taxon>Parathielavia</taxon>
    </lineage>
</organism>
<dbReference type="Proteomes" id="UP001302602">
    <property type="component" value="Unassembled WGS sequence"/>
</dbReference>
<sequence length="281" mass="32423">MTTTGSIVKLTGPESWKEWNLRFINMAQDNQLWELIDAVSASKGDFMERPIEPKFANYPKLLDSPASSTRTASATLGGTPELVDTEGTPRNLSEMTTTGKEQYRQDVANFQFNWRRYETQGQRIRNVSNWVQKTVASHIYNATCKHDRKLHEWYAALKERAGTDTLADRSFVTFAGHTSDEEEHDSEPPRRSKQRSQAPLKKRNRSPAPTTASKRRYTEGATPSCEACDRKHSLEESWAAWPEIRPEHMYPSERAEGRAQERIDRDPELRKRVEQLRKRVK</sequence>
<accession>A0AAN6YZ10</accession>
<protein>
    <submittedName>
        <fullName evidence="2">Uncharacterized protein</fullName>
    </submittedName>
</protein>
<feature type="region of interest" description="Disordered" evidence="1">
    <location>
        <begin position="178"/>
        <end position="281"/>
    </location>
</feature>
<name>A0AAN6YZ10_9PEZI</name>
<dbReference type="GeneID" id="87824707"/>
<dbReference type="EMBL" id="MU853300">
    <property type="protein sequence ID" value="KAK4117969.1"/>
    <property type="molecule type" value="Genomic_DNA"/>
</dbReference>
<feature type="compositionally biased region" description="Polar residues" evidence="1">
    <location>
        <begin position="88"/>
        <end position="100"/>
    </location>
</feature>
<dbReference type="RefSeq" id="XP_062641742.1">
    <property type="nucleotide sequence ID" value="XM_062787937.1"/>
</dbReference>
<feature type="non-terminal residue" evidence="2">
    <location>
        <position position="281"/>
    </location>
</feature>
<dbReference type="AlphaFoldDB" id="A0AAN6YZ10"/>
<feature type="region of interest" description="Disordered" evidence="1">
    <location>
        <begin position="62"/>
        <end position="100"/>
    </location>
</feature>
<reference evidence="2" key="1">
    <citation type="journal article" date="2023" name="Mol. Phylogenet. Evol.">
        <title>Genome-scale phylogeny and comparative genomics of the fungal order Sordariales.</title>
        <authorList>
            <person name="Hensen N."/>
            <person name="Bonometti L."/>
            <person name="Westerberg I."/>
            <person name="Brannstrom I.O."/>
            <person name="Guillou S."/>
            <person name="Cros-Aarteil S."/>
            <person name="Calhoun S."/>
            <person name="Haridas S."/>
            <person name="Kuo A."/>
            <person name="Mondo S."/>
            <person name="Pangilinan J."/>
            <person name="Riley R."/>
            <person name="LaButti K."/>
            <person name="Andreopoulos B."/>
            <person name="Lipzen A."/>
            <person name="Chen C."/>
            <person name="Yan M."/>
            <person name="Daum C."/>
            <person name="Ng V."/>
            <person name="Clum A."/>
            <person name="Steindorff A."/>
            <person name="Ohm R.A."/>
            <person name="Martin F."/>
            <person name="Silar P."/>
            <person name="Natvig D.O."/>
            <person name="Lalanne C."/>
            <person name="Gautier V."/>
            <person name="Ament-Velasquez S.L."/>
            <person name="Kruys A."/>
            <person name="Hutchinson M.I."/>
            <person name="Powell A.J."/>
            <person name="Barry K."/>
            <person name="Miller A.N."/>
            <person name="Grigoriev I.V."/>
            <person name="Debuchy R."/>
            <person name="Gladieux P."/>
            <person name="Hiltunen Thoren M."/>
            <person name="Johannesson H."/>
        </authorList>
    </citation>
    <scope>NUCLEOTIDE SEQUENCE</scope>
    <source>
        <strain evidence="2">CBS 731.68</strain>
    </source>
</reference>